<proteinExistence type="predicted"/>
<protein>
    <recommendedName>
        <fullName evidence="3">Arylsulfatase</fullName>
    </recommendedName>
</protein>
<dbReference type="EMBL" id="FPAU01000003">
    <property type="protein sequence ID" value="SFT93629.1"/>
    <property type="molecule type" value="Genomic_DNA"/>
</dbReference>
<name>A0A1I7C2J8_9ENTR</name>
<reference evidence="2" key="1">
    <citation type="submission" date="2016-10" db="EMBL/GenBank/DDBJ databases">
        <authorList>
            <person name="Varghese N."/>
            <person name="Submissions S."/>
        </authorList>
    </citation>
    <scope>NUCLEOTIDE SEQUENCE [LARGE SCALE GENOMIC DNA]</scope>
    <source>
        <strain evidence="2">Ah-143</strain>
    </source>
</reference>
<accession>A0A1I7C2J8</accession>
<evidence type="ECO:0000313" key="1">
    <source>
        <dbReference type="EMBL" id="SFT93629.1"/>
    </source>
</evidence>
<dbReference type="AlphaFoldDB" id="A0A1I7C2J8"/>
<evidence type="ECO:0008006" key="3">
    <source>
        <dbReference type="Google" id="ProtNLM"/>
    </source>
</evidence>
<dbReference type="Proteomes" id="UP000199187">
    <property type="component" value="Unassembled WGS sequence"/>
</dbReference>
<evidence type="ECO:0000313" key="2">
    <source>
        <dbReference type="Proteomes" id="UP000199187"/>
    </source>
</evidence>
<organism evidence="1 2">
    <name type="scientific">Kosakonia arachidis</name>
    <dbReference type="NCBI Taxonomy" id="551989"/>
    <lineage>
        <taxon>Bacteria</taxon>
        <taxon>Pseudomonadati</taxon>
        <taxon>Pseudomonadota</taxon>
        <taxon>Gammaproteobacteria</taxon>
        <taxon>Enterobacterales</taxon>
        <taxon>Enterobacteriaceae</taxon>
        <taxon>Kosakonia</taxon>
    </lineage>
</organism>
<sequence>MIMCWLPLTEDGDAQLLQGCYDYMNTFKQAIDSASKVQMNYIFLQYPGYFRFTRWMEKLAQGIADRVIEVSKDRRAEGRFLRSFLWRLQHHHP</sequence>
<gene>
    <name evidence="1" type="ORF">SAMN05192562_103158</name>
</gene>
<keyword evidence="2" id="KW-1185">Reference proteome</keyword>